<sequence>MRPHMRGREGH</sequence>
<proteinExistence type="predicted"/>
<dbReference type="EMBL" id="CAXIEN010000131">
    <property type="protein sequence ID" value="CAL1280381.1"/>
    <property type="molecule type" value="Genomic_DNA"/>
</dbReference>
<keyword evidence="2" id="KW-1185">Reference proteome</keyword>
<reference evidence="1 2" key="1">
    <citation type="submission" date="2024-04" db="EMBL/GenBank/DDBJ databases">
        <authorList>
            <person name="Rising A."/>
            <person name="Reimegard J."/>
            <person name="Sonavane S."/>
            <person name="Akerstrom W."/>
            <person name="Nylinder S."/>
            <person name="Hedman E."/>
            <person name="Kallberg Y."/>
        </authorList>
    </citation>
    <scope>NUCLEOTIDE SEQUENCE [LARGE SCALE GENOMIC DNA]</scope>
</reference>
<dbReference type="Proteomes" id="UP001497382">
    <property type="component" value="Unassembled WGS sequence"/>
</dbReference>
<name>A0AAV2A8Q9_9ARAC</name>
<protein>
    <submittedName>
        <fullName evidence="1">Uncharacterized protein</fullName>
    </submittedName>
</protein>
<evidence type="ECO:0000313" key="1">
    <source>
        <dbReference type="EMBL" id="CAL1280381.1"/>
    </source>
</evidence>
<gene>
    <name evidence="1" type="ORF">LARSCL_LOCUS10936</name>
</gene>
<organism evidence="1 2">
    <name type="scientific">Larinioides sclopetarius</name>
    <dbReference type="NCBI Taxonomy" id="280406"/>
    <lineage>
        <taxon>Eukaryota</taxon>
        <taxon>Metazoa</taxon>
        <taxon>Ecdysozoa</taxon>
        <taxon>Arthropoda</taxon>
        <taxon>Chelicerata</taxon>
        <taxon>Arachnida</taxon>
        <taxon>Araneae</taxon>
        <taxon>Araneomorphae</taxon>
        <taxon>Entelegynae</taxon>
        <taxon>Araneoidea</taxon>
        <taxon>Araneidae</taxon>
        <taxon>Larinioides</taxon>
    </lineage>
</organism>
<evidence type="ECO:0000313" key="2">
    <source>
        <dbReference type="Proteomes" id="UP001497382"/>
    </source>
</evidence>
<comment type="caution">
    <text evidence="1">The sequence shown here is derived from an EMBL/GenBank/DDBJ whole genome shotgun (WGS) entry which is preliminary data.</text>
</comment>
<accession>A0AAV2A8Q9</accession>